<protein>
    <submittedName>
        <fullName evidence="1">Uncharacterized protein</fullName>
    </submittedName>
</protein>
<comment type="caution">
    <text evidence="1">The sequence shown here is derived from an EMBL/GenBank/DDBJ whole genome shotgun (WGS) entry which is preliminary data.</text>
</comment>
<organism evidence="1 2">
    <name type="scientific">Mycena maculata</name>
    <dbReference type="NCBI Taxonomy" id="230809"/>
    <lineage>
        <taxon>Eukaryota</taxon>
        <taxon>Fungi</taxon>
        <taxon>Dikarya</taxon>
        <taxon>Basidiomycota</taxon>
        <taxon>Agaricomycotina</taxon>
        <taxon>Agaricomycetes</taxon>
        <taxon>Agaricomycetidae</taxon>
        <taxon>Agaricales</taxon>
        <taxon>Marasmiineae</taxon>
        <taxon>Mycenaceae</taxon>
        <taxon>Mycena</taxon>
    </lineage>
</organism>
<gene>
    <name evidence="1" type="ORF">DFH07DRAFT_264845</name>
</gene>
<dbReference type="AlphaFoldDB" id="A0AAD7HPA9"/>
<dbReference type="Proteomes" id="UP001215280">
    <property type="component" value="Unassembled WGS sequence"/>
</dbReference>
<sequence length="206" mass="23619">MQKEKALRKTVTWPPTFHSFSPLHDAHNVLWDALLPLEPFRALTLEDMSRAEPGLVAWEMATDSISILPYDSGGNSRPNTNLLLVESMLRFCDYGSALPDIPGTNQTELLRQRFVKLKGHIETALLAEARSDERFDRRDRSDAQCDLDLVRDWANEIQAELLKPGQQTNHWTTDSLPWILGYLTTWEDIEFSVLRVCIWAVHTFSP</sequence>
<proteinExistence type="predicted"/>
<dbReference type="EMBL" id="JARJLG010000238">
    <property type="protein sequence ID" value="KAJ7724478.1"/>
    <property type="molecule type" value="Genomic_DNA"/>
</dbReference>
<reference evidence="1" key="1">
    <citation type="submission" date="2023-03" db="EMBL/GenBank/DDBJ databases">
        <title>Massive genome expansion in bonnet fungi (Mycena s.s.) driven by repeated elements and novel gene families across ecological guilds.</title>
        <authorList>
            <consortium name="Lawrence Berkeley National Laboratory"/>
            <person name="Harder C.B."/>
            <person name="Miyauchi S."/>
            <person name="Viragh M."/>
            <person name="Kuo A."/>
            <person name="Thoen E."/>
            <person name="Andreopoulos B."/>
            <person name="Lu D."/>
            <person name="Skrede I."/>
            <person name="Drula E."/>
            <person name="Henrissat B."/>
            <person name="Morin E."/>
            <person name="Kohler A."/>
            <person name="Barry K."/>
            <person name="LaButti K."/>
            <person name="Morin E."/>
            <person name="Salamov A."/>
            <person name="Lipzen A."/>
            <person name="Mereny Z."/>
            <person name="Hegedus B."/>
            <person name="Baldrian P."/>
            <person name="Stursova M."/>
            <person name="Weitz H."/>
            <person name="Taylor A."/>
            <person name="Grigoriev I.V."/>
            <person name="Nagy L.G."/>
            <person name="Martin F."/>
            <person name="Kauserud H."/>
        </authorList>
    </citation>
    <scope>NUCLEOTIDE SEQUENCE</scope>
    <source>
        <strain evidence="1">CBHHK188m</strain>
    </source>
</reference>
<accession>A0AAD7HPA9</accession>
<name>A0AAD7HPA9_9AGAR</name>
<evidence type="ECO:0000313" key="2">
    <source>
        <dbReference type="Proteomes" id="UP001215280"/>
    </source>
</evidence>
<keyword evidence="2" id="KW-1185">Reference proteome</keyword>
<evidence type="ECO:0000313" key="1">
    <source>
        <dbReference type="EMBL" id="KAJ7724478.1"/>
    </source>
</evidence>